<evidence type="ECO:0000256" key="3">
    <source>
        <dbReference type="ARBA" id="ARBA00023163"/>
    </source>
</evidence>
<name>A0ABN6U690_9NOCA</name>
<dbReference type="Gene3D" id="1.10.357.10">
    <property type="entry name" value="Tetracycline Repressor, domain 2"/>
    <property type="match status" value="1"/>
</dbReference>
<evidence type="ECO:0000313" key="6">
    <source>
        <dbReference type="EMBL" id="BDU00782.1"/>
    </source>
</evidence>
<keyword evidence="3" id="KW-0804">Transcription</keyword>
<evidence type="ECO:0000256" key="2">
    <source>
        <dbReference type="ARBA" id="ARBA00023125"/>
    </source>
</evidence>
<dbReference type="SUPFAM" id="SSF48498">
    <property type="entry name" value="Tetracyclin repressor-like, C-terminal domain"/>
    <property type="match status" value="1"/>
</dbReference>
<accession>A0ABN6U690</accession>
<dbReference type="InterPro" id="IPR036271">
    <property type="entry name" value="Tet_transcr_reg_TetR-rel_C_sf"/>
</dbReference>
<feature type="DNA-binding region" description="H-T-H motif" evidence="4">
    <location>
        <begin position="39"/>
        <end position="58"/>
    </location>
</feature>
<gene>
    <name evidence="6" type="ORF">IFM12276_38100</name>
</gene>
<dbReference type="InterPro" id="IPR023772">
    <property type="entry name" value="DNA-bd_HTH_TetR-type_CS"/>
</dbReference>
<dbReference type="SUPFAM" id="SSF46689">
    <property type="entry name" value="Homeodomain-like"/>
    <property type="match status" value="1"/>
</dbReference>
<proteinExistence type="predicted"/>
<dbReference type="Proteomes" id="UP001317870">
    <property type="component" value="Chromosome"/>
</dbReference>
<protein>
    <submittedName>
        <fullName evidence="6">TetR family transcriptional regulator</fullName>
    </submittedName>
</protein>
<organism evidence="6 7">
    <name type="scientific">Nocardia sputorum</name>
    <dbReference type="NCBI Taxonomy" id="2984338"/>
    <lineage>
        <taxon>Bacteria</taxon>
        <taxon>Bacillati</taxon>
        <taxon>Actinomycetota</taxon>
        <taxon>Actinomycetes</taxon>
        <taxon>Mycobacteriales</taxon>
        <taxon>Nocardiaceae</taxon>
        <taxon>Nocardia</taxon>
    </lineage>
</organism>
<evidence type="ECO:0000313" key="7">
    <source>
        <dbReference type="Proteomes" id="UP001317870"/>
    </source>
</evidence>
<dbReference type="Pfam" id="PF00440">
    <property type="entry name" value="TetR_N"/>
    <property type="match status" value="1"/>
</dbReference>
<reference evidence="6 7" key="1">
    <citation type="submission" date="2022-11" db="EMBL/GenBank/DDBJ databases">
        <title>Genome Sequencing of Nocardia sp. ON39_IFM12276 and assembly.</title>
        <authorList>
            <person name="Shimojima M."/>
            <person name="Toyokawa M."/>
            <person name="Uesaka K."/>
        </authorList>
    </citation>
    <scope>NUCLEOTIDE SEQUENCE [LARGE SCALE GENOMIC DNA]</scope>
    <source>
        <strain evidence="6 7">IFM 12276</strain>
    </source>
</reference>
<evidence type="ECO:0000259" key="5">
    <source>
        <dbReference type="PROSITE" id="PS50977"/>
    </source>
</evidence>
<keyword evidence="7" id="KW-1185">Reference proteome</keyword>
<evidence type="ECO:0000256" key="1">
    <source>
        <dbReference type="ARBA" id="ARBA00023015"/>
    </source>
</evidence>
<dbReference type="InterPro" id="IPR050109">
    <property type="entry name" value="HTH-type_TetR-like_transc_reg"/>
</dbReference>
<dbReference type="PRINTS" id="PR00455">
    <property type="entry name" value="HTHTETR"/>
</dbReference>
<dbReference type="PANTHER" id="PTHR30055:SF234">
    <property type="entry name" value="HTH-TYPE TRANSCRIPTIONAL REGULATOR BETI"/>
    <property type="match status" value="1"/>
</dbReference>
<feature type="domain" description="HTH tetR-type" evidence="5">
    <location>
        <begin position="16"/>
        <end position="76"/>
    </location>
</feature>
<dbReference type="PROSITE" id="PS01081">
    <property type="entry name" value="HTH_TETR_1"/>
    <property type="match status" value="1"/>
</dbReference>
<evidence type="ECO:0000256" key="4">
    <source>
        <dbReference type="PROSITE-ProRule" id="PRU00335"/>
    </source>
</evidence>
<dbReference type="PANTHER" id="PTHR30055">
    <property type="entry name" value="HTH-TYPE TRANSCRIPTIONAL REGULATOR RUTR"/>
    <property type="match status" value="1"/>
</dbReference>
<sequence length="204" mass="21497">MAPRKAAALSDRDDDRDLRAHLIATAERMMVEQGSAGLTVRAIARAAGVATGVLYNHFADKEELLAAALRAHVDEVQRGLGLLPQAGTGAVAANLRVYLDRGLALHRAIVPVIAGLLAQPAALARFAESDARRDWRHRLAGYLHAERDLGRLAPDARVDAAVAVLAGICHDQVLSALLAARPVADPPSLDSVVALVLDGIRAPS</sequence>
<dbReference type="EMBL" id="AP026978">
    <property type="protein sequence ID" value="BDU00782.1"/>
    <property type="molecule type" value="Genomic_DNA"/>
</dbReference>
<dbReference type="RefSeq" id="WP_281873709.1">
    <property type="nucleotide sequence ID" value="NZ_AP026978.1"/>
</dbReference>
<dbReference type="InterPro" id="IPR001647">
    <property type="entry name" value="HTH_TetR"/>
</dbReference>
<keyword evidence="1" id="KW-0805">Transcription regulation</keyword>
<keyword evidence="2 4" id="KW-0238">DNA-binding</keyword>
<dbReference type="InterPro" id="IPR009057">
    <property type="entry name" value="Homeodomain-like_sf"/>
</dbReference>
<dbReference type="PROSITE" id="PS50977">
    <property type="entry name" value="HTH_TETR_2"/>
    <property type="match status" value="1"/>
</dbReference>